<evidence type="ECO:0000313" key="3">
    <source>
        <dbReference type="Proteomes" id="UP000051952"/>
    </source>
</evidence>
<gene>
    <name evidence="2" type="ORF">BSAL_68845c</name>
</gene>
<reference evidence="3" key="1">
    <citation type="submission" date="2015-09" db="EMBL/GenBank/DDBJ databases">
        <authorList>
            <consortium name="Pathogen Informatics"/>
        </authorList>
    </citation>
    <scope>NUCLEOTIDE SEQUENCE [LARGE SCALE GENOMIC DNA]</scope>
    <source>
        <strain evidence="3">Lake Konstanz</strain>
    </source>
</reference>
<name>A0A0S4IR06_BODSA</name>
<organism evidence="2 3">
    <name type="scientific">Bodo saltans</name>
    <name type="common">Flagellated protozoan</name>
    <dbReference type="NCBI Taxonomy" id="75058"/>
    <lineage>
        <taxon>Eukaryota</taxon>
        <taxon>Discoba</taxon>
        <taxon>Euglenozoa</taxon>
        <taxon>Kinetoplastea</taxon>
        <taxon>Metakinetoplastina</taxon>
        <taxon>Eubodonida</taxon>
        <taxon>Bodonidae</taxon>
        <taxon>Bodo</taxon>
    </lineage>
</organism>
<sequence>MRACVVLDVGVIADCVILRRADRESEFKQTTTPQFVQCSERSVVAAGLLHTTTARDDFFESNPLTPPALSGEHSLVLSNSSTPRATTAASHRHLFGSAAALELTRQPEAIHYIVRTSLQPHVDLIAHEMDIVPFGFMSPSAVFAVRGRHVSLGLSRMVLEDGGALIERHFAPQLKEKSLAPLISTPQKLHLSKLPEMQEKARQTRAEREGGPLSPLAAAISSLKSNSNVSTHNLAELQLLPMLSAAKPTLPLPVGASIKCRRCGNSARLFAATVLSARYDCTYVVKYENDSTIERGVLHNDVFLLSDNGAEDIRVRDTVTFMVLRNKGAVYGDGVVTSTPGGKKFMVYGQLHLDEEPTHLSSHLNDDQLTHHRGGRTDSPTSRNDEEDSLSYASSQGRFTFSGLPLQYQQQQPSPYKLYLLPRENIIHIAPHYTEALHSSSSNSHGGGTLLPIFRMLDEEGAGTVPWVAVVKFFSQSEYAGQPLTPSDWGMLHREVVRSRHGAVRRAANEHRSGLAGADAAVLDTQLTFADFELVANRILNMKW</sequence>
<accession>A0A0S4IR06</accession>
<dbReference type="OrthoDB" id="435273at2759"/>
<dbReference type="EMBL" id="CYKH01000484">
    <property type="protein sequence ID" value="CUF99720.1"/>
    <property type="molecule type" value="Genomic_DNA"/>
</dbReference>
<proteinExistence type="predicted"/>
<keyword evidence="3" id="KW-1185">Reference proteome</keyword>
<feature type="region of interest" description="Disordered" evidence="1">
    <location>
        <begin position="360"/>
        <end position="392"/>
    </location>
</feature>
<dbReference type="Proteomes" id="UP000051952">
    <property type="component" value="Unassembled WGS sequence"/>
</dbReference>
<feature type="compositionally biased region" description="Basic and acidic residues" evidence="1">
    <location>
        <begin position="360"/>
        <end position="370"/>
    </location>
</feature>
<dbReference type="VEuPathDB" id="TriTrypDB:BSAL_68845c"/>
<dbReference type="AlphaFoldDB" id="A0A0S4IR06"/>
<evidence type="ECO:0000313" key="2">
    <source>
        <dbReference type="EMBL" id="CUF99720.1"/>
    </source>
</evidence>
<protein>
    <submittedName>
        <fullName evidence="2">Uncharacterized protein</fullName>
    </submittedName>
</protein>
<evidence type="ECO:0000256" key="1">
    <source>
        <dbReference type="SAM" id="MobiDB-lite"/>
    </source>
</evidence>